<accession>A0A2T8IDA7</accession>
<sequence length="56" mass="6246">MAGSIELEPHPRLLMNFHRPMNHTYMTATTGNAIRKPSINTTIHVSIDCTLVERAG</sequence>
<name>A0A2T8IDA7_9POAL</name>
<evidence type="ECO:0000313" key="1">
    <source>
        <dbReference type="EMBL" id="PVH35670.1"/>
    </source>
</evidence>
<dbReference type="Proteomes" id="UP000243499">
    <property type="component" value="Chromosome 7"/>
</dbReference>
<protein>
    <submittedName>
        <fullName evidence="1">Uncharacterized protein</fullName>
    </submittedName>
</protein>
<gene>
    <name evidence="1" type="ORF">PAHAL_7G239900</name>
</gene>
<dbReference type="AlphaFoldDB" id="A0A2T8IDA7"/>
<organism evidence="1">
    <name type="scientific">Panicum hallii</name>
    <dbReference type="NCBI Taxonomy" id="206008"/>
    <lineage>
        <taxon>Eukaryota</taxon>
        <taxon>Viridiplantae</taxon>
        <taxon>Streptophyta</taxon>
        <taxon>Embryophyta</taxon>
        <taxon>Tracheophyta</taxon>
        <taxon>Spermatophyta</taxon>
        <taxon>Magnoliopsida</taxon>
        <taxon>Liliopsida</taxon>
        <taxon>Poales</taxon>
        <taxon>Poaceae</taxon>
        <taxon>PACMAD clade</taxon>
        <taxon>Panicoideae</taxon>
        <taxon>Panicodae</taxon>
        <taxon>Paniceae</taxon>
        <taxon>Panicinae</taxon>
        <taxon>Panicum</taxon>
        <taxon>Panicum sect. Panicum</taxon>
    </lineage>
</organism>
<proteinExistence type="predicted"/>
<reference evidence="1" key="1">
    <citation type="submission" date="2018-04" db="EMBL/GenBank/DDBJ databases">
        <title>WGS assembly of Panicum hallii.</title>
        <authorList>
            <person name="Lovell J."/>
            <person name="Jenkins J."/>
            <person name="Lowry D."/>
            <person name="Mamidi S."/>
            <person name="Sreedasyam A."/>
            <person name="Weng X."/>
            <person name="Barry K."/>
            <person name="Bonette J."/>
            <person name="Campitelli B."/>
            <person name="Daum C."/>
            <person name="Gordon S."/>
            <person name="Gould B."/>
            <person name="Lipzen A."/>
            <person name="Macqueen A."/>
            <person name="Palacio-Mejia J."/>
            <person name="Plott C."/>
            <person name="Shakirov E."/>
            <person name="Shu S."/>
            <person name="Yoshinaga Y."/>
            <person name="Zane M."/>
            <person name="Rokhsar D."/>
            <person name="Grimwood J."/>
            <person name="Schmutz J."/>
            <person name="Juenger T."/>
        </authorList>
    </citation>
    <scope>NUCLEOTIDE SEQUENCE [LARGE SCALE GENOMIC DNA]</scope>
    <source>
        <strain evidence="1">FIL2</strain>
    </source>
</reference>
<dbReference type="Gramene" id="PVH35670">
    <property type="protein sequence ID" value="PVH35670"/>
    <property type="gene ID" value="PAHAL_7G239900"/>
</dbReference>
<dbReference type="EMBL" id="CM008052">
    <property type="protein sequence ID" value="PVH35670.1"/>
    <property type="molecule type" value="Genomic_DNA"/>
</dbReference>